<keyword evidence="5 15" id="KW-0812">Transmembrane</keyword>
<feature type="domain" description="Peptidase M28" evidence="16">
    <location>
        <begin position="126"/>
        <end position="255"/>
    </location>
</feature>
<evidence type="ECO:0000256" key="1">
    <source>
        <dbReference type="ARBA" id="ARBA00001947"/>
    </source>
</evidence>
<dbReference type="GO" id="GO:0008235">
    <property type="term" value="F:metalloexopeptidase activity"/>
    <property type="evidence" value="ECO:0007669"/>
    <property type="project" value="InterPro"/>
</dbReference>
<dbReference type="GO" id="GO:0005789">
    <property type="term" value="C:endoplasmic reticulum membrane"/>
    <property type="evidence" value="ECO:0007669"/>
    <property type="project" value="UniProtKB-SubCell"/>
</dbReference>
<evidence type="ECO:0000256" key="4">
    <source>
        <dbReference type="ARBA" id="ARBA00022670"/>
    </source>
</evidence>
<evidence type="ECO:0000256" key="8">
    <source>
        <dbReference type="ARBA" id="ARBA00022824"/>
    </source>
</evidence>
<reference evidence="17" key="1">
    <citation type="submission" date="2020-11" db="EMBL/GenBank/DDBJ databases">
        <authorList>
            <person name="Tran Van P."/>
        </authorList>
    </citation>
    <scope>NUCLEOTIDE SEQUENCE</scope>
</reference>
<evidence type="ECO:0000256" key="7">
    <source>
        <dbReference type="ARBA" id="ARBA00022801"/>
    </source>
</evidence>
<comment type="cofactor">
    <cofactor evidence="1">
        <name>Zn(2+)</name>
        <dbReference type="ChEBI" id="CHEBI:29105"/>
    </cofactor>
</comment>
<evidence type="ECO:0000256" key="10">
    <source>
        <dbReference type="ARBA" id="ARBA00022989"/>
    </source>
</evidence>
<dbReference type="GO" id="GO:0046872">
    <property type="term" value="F:metal ion binding"/>
    <property type="evidence" value="ECO:0007669"/>
    <property type="project" value="UniProtKB-KW"/>
</dbReference>
<proteinExistence type="inferred from homology"/>
<keyword evidence="4" id="KW-0645">Protease</keyword>
<dbReference type="FunFam" id="3.40.630.10:FF:000008">
    <property type="entry name" value="Endoplasmic reticulum metallopeptidase 1"/>
    <property type="match status" value="1"/>
</dbReference>
<dbReference type="PANTHER" id="PTHR12147:SF22">
    <property type="entry name" value="ENDOPLASMIC RETICULUM METALLOPEPTIDASE 1"/>
    <property type="match status" value="1"/>
</dbReference>
<evidence type="ECO:0000256" key="15">
    <source>
        <dbReference type="SAM" id="Phobius"/>
    </source>
</evidence>
<dbReference type="AlphaFoldDB" id="A0A7R9E2X9"/>
<dbReference type="InterPro" id="IPR007484">
    <property type="entry name" value="Peptidase_M28"/>
</dbReference>
<accession>A0A7R9E2X9</accession>
<sequence length="774" mass="86068">METTVSPFQYISKFVEEVGAVLQLGKYYFCHDWKGERGIRLRFRDNNADDLPEHYGSRKQQRKHHLPISPYHLIIMMFFLTFVGALVELLGKSLPNPLMEEDIPSNPHRFISERAMKSLEKLTKLGGSDDGASCAIMLEILRVITQTNTPLKHNLVLLFNGAEENFMQASHGFITQHPWAKQVRAFINMEACGAGGREIVFQAGPNHPWLMQAYSESVPYPYASSLAQEIFQSGLFPGDTDFRIFRDFGNVSALASFLHTCTDRANYPLYCLGCSTLHVLLAFHDEFPTVLSINENSSLYWLAWRLISLTLSHANENSTFSHWIRQGSSGGSNIVFSLPIITLPPTATPVAEPVTLPPTETHVAGTITILPTATPVAETITLPPHCDLRFQDFLMFRHDSWLDLAWSSNGYVYHTKFDDVNQIPLGTLQRTGDNVLALTQAITSDYHLADTQLYKEGNLIFFDFLGLFVIRWSELFGLVINTSAVALSVFSVVKNMKHGMITNDWQSPTSSYIYPSFSLQLSTSLPLSLHHSPSISSPVFLHLSTILPLSLHQYSSIFPPFSLYLFTSLPPSLHHSPSISSPVFLHISTILPLSLHQSSSISPPFSLYLFTSLPLSLHHSPSISSPVFIHSSTILPLSLHQSSSISPPFSLYLFTSLPPYFHHSPSISSPVFLHLSTILPLSLLQSSSISPPFSLYLFTNLPPSFHHSPSISSPVFLHLSTILPPSLHQSSSISPPFSLSLSTSLPPSLHHSPSISSPFFLSLYTFLVLSLSSP</sequence>
<evidence type="ECO:0000256" key="9">
    <source>
        <dbReference type="ARBA" id="ARBA00022833"/>
    </source>
</evidence>
<comment type="similarity">
    <text evidence="3">Belongs to the peptidase M28 family.</text>
</comment>
<dbReference type="PANTHER" id="PTHR12147">
    <property type="entry name" value="METALLOPEPTIDASE M28 FAMILY MEMBER"/>
    <property type="match status" value="1"/>
</dbReference>
<keyword evidence="7" id="KW-0378">Hydrolase</keyword>
<keyword evidence="12 15" id="KW-0472">Membrane</keyword>
<comment type="subcellular location">
    <subcellularLocation>
        <location evidence="2">Endoplasmic reticulum membrane</location>
        <topology evidence="2">Multi-pass membrane protein</topology>
    </subcellularLocation>
</comment>
<keyword evidence="10 15" id="KW-1133">Transmembrane helix</keyword>
<evidence type="ECO:0000256" key="14">
    <source>
        <dbReference type="ARBA" id="ARBA00078796"/>
    </source>
</evidence>
<keyword evidence="9" id="KW-0862">Zinc</keyword>
<organism evidence="17">
    <name type="scientific">Timema monikensis</name>
    <dbReference type="NCBI Taxonomy" id="170555"/>
    <lineage>
        <taxon>Eukaryota</taxon>
        <taxon>Metazoa</taxon>
        <taxon>Ecdysozoa</taxon>
        <taxon>Arthropoda</taxon>
        <taxon>Hexapoda</taxon>
        <taxon>Insecta</taxon>
        <taxon>Pterygota</taxon>
        <taxon>Neoptera</taxon>
        <taxon>Polyneoptera</taxon>
        <taxon>Phasmatodea</taxon>
        <taxon>Timematodea</taxon>
        <taxon>Timematoidea</taxon>
        <taxon>Timematidae</taxon>
        <taxon>Timema</taxon>
    </lineage>
</organism>
<evidence type="ECO:0000256" key="2">
    <source>
        <dbReference type="ARBA" id="ARBA00004477"/>
    </source>
</evidence>
<keyword evidence="6" id="KW-0479">Metal-binding</keyword>
<gene>
    <name evidence="17" type="ORF">TMSB3V08_LOCUS2089</name>
</gene>
<evidence type="ECO:0000256" key="6">
    <source>
        <dbReference type="ARBA" id="ARBA00022723"/>
    </source>
</evidence>
<dbReference type="GO" id="GO:0006508">
    <property type="term" value="P:proteolysis"/>
    <property type="evidence" value="ECO:0007669"/>
    <property type="project" value="UniProtKB-KW"/>
</dbReference>
<evidence type="ECO:0000259" key="16">
    <source>
        <dbReference type="Pfam" id="PF04389"/>
    </source>
</evidence>
<dbReference type="EMBL" id="OB792897">
    <property type="protein sequence ID" value="CAD7425172.1"/>
    <property type="molecule type" value="Genomic_DNA"/>
</dbReference>
<dbReference type="SUPFAM" id="SSF53187">
    <property type="entry name" value="Zn-dependent exopeptidases"/>
    <property type="match status" value="1"/>
</dbReference>
<dbReference type="InterPro" id="IPR045175">
    <property type="entry name" value="M28_fam"/>
</dbReference>
<evidence type="ECO:0000256" key="11">
    <source>
        <dbReference type="ARBA" id="ARBA00023049"/>
    </source>
</evidence>
<protein>
    <recommendedName>
        <fullName evidence="14">FXNA-like protease</fullName>
    </recommendedName>
</protein>
<dbReference type="Gene3D" id="3.40.630.10">
    <property type="entry name" value="Zn peptidases"/>
    <property type="match status" value="1"/>
</dbReference>
<evidence type="ECO:0000256" key="5">
    <source>
        <dbReference type="ARBA" id="ARBA00022692"/>
    </source>
</evidence>
<evidence type="ECO:0000256" key="3">
    <source>
        <dbReference type="ARBA" id="ARBA00010918"/>
    </source>
</evidence>
<feature type="transmembrane region" description="Helical" evidence="15">
    <location>
        <begin position="68"/>
        <end position="87"/>
    </location>
</feature>
<evidence type="ECO:0000256" key="12">
    <source>
        <dbReference type="ARBA" id="ARBA00023136"/>
    </source>
</evidence>
<keyword evidence="11" id="KW-0482">Metalloprotease</keyword>
<keyword evidence="8" id="KW-0256">Endoplasmic reticulum</keyword>
<evidence type="ECO:0000313" key="17">
    <source>
        <dbReference type="EMBL" id="CAD7425172.1"/>
    </source>
</evidence>
<dbReference type="Pfam" id="PF04389">
    <property type="entry name" value="Peptidase_M28"/>
    <property type="match status" value="1"/>
</dbReference>
<name>A0A7R9E2X9_9NEOP</name>
<keyword evidence="13" id="KW-0325">Glycoprotein</keyword>
<evidence type="ECO:0000256" key="13">
    <source>
        <dbReference type="ARBA" id="ARBA00023180"/>
    </source>
</evidence>